<accession>A0A8S2FJK4</accession>
<reference evidence="4" key="1">
    <citation type="submission" date="2021-02" db="EMBL/GenBank/DDBJ databases">
        <authorList>
            <person name="Nowell W R."/>
        </authorList>
    </citation>
    <scope>NUCLEOTIDE SEQUENCE</scope>
</reference>
<evidence type="ECO:0000256" key="1">
    <source>
        <dbReference type="RuleBase" id="RU363098"/>
    </source>
</evidence>
<dbReference type="AlphaFoldDB" id="A0A8S2FJK4"/>
<name>A0A8S2FJK4_9BILA</name>
<dbReference type="EMBL" id="CAJOBA010054676">
    <property type="protein sequence ID" value="CAF4276640.1"/>
    <property type="molecule type" value="Genomic_DNA"/>
</dbReference>
<evidence type="ECO:0000313" key="5">
    <source>
        <dbReference type="EMBL" id="CAF4276640.1"/>
    </source>
</evidence>
<keyword evidence="1" id="KW-0808">Transferase</keyword>
<feature type="compositionally biased region" description="Polar residues" evidence="2">
    <location>
        <begin position="133"/>
        <end position="151"/>
    </location>
</feature>
<dbReference type="GO" id="GO:0003723">
    <property type="term" value="F:RNA binding"/>
    <property type="evidence" value="ECO:0007669"/>
    <property type="project" value="UniProtKB-KW"/>
</dbReference>
<organism evidence="4 6">
    <name type="scientific">Didymodactylos carnosus</name>
    <dbReference type="NCBI Taxonomy" id="1234261"/>
    <lineage>
        <taxon>Eukaryota</taxon>
        <taxon>Metazoa</taxon>
        <taxon>Spiralia</taxon>
        <taxon>Gnathifera</taxon>
        <taxon>Rotifera</taxon>
        <taxon>Eurotatoria</taxon>
        <taxon>Bdelloidea</taxon>
        <taxon>Philodinida</taxon>
        <taxon>Philodinidae</taxon>
        <taxon>Didymodactylos</taxon>
    </lineage>
</organism>
<sequence length="190" mass="21344">GEIYNLHMTVVDKNPEGNSKRTCQKDAKDLAELFAKAIDSGKTGEIIDRKPLNDIRNNHSIGWKQPDFLRRGNGKPEYESPTLLGKLYREGLRTFLEAQTSSTSSDSQRTLMNTKKSFDSGYSAQNSSDLTSIINNFPTTTSLSPNSTENSPKNEGEELRAALYTIVFALNVHHNHEKIIMKDYGSEKRM</sequence>
<evidence type="ECO:0000256" key="2">
    <source>
        <dbReference type="SAM" id="MobiDB-lite"/>
    </source>
</evidence>
<feature type="domain" description="RDRP core" evidence="3">
    <location>
        <begin position="1"/>
        <end position="90"/>
    </location>
</feature>
<dbReference type="GO" id="GO:0003968">
    <property type="term" value="F:RNA-directed RNA polymerase activity"/>
    <property type="evidence" value="ECO:0007669"/>
    <property type="project" value="UniProtKB-KW"/>
</dbReference>
<keyword evidence="1" id="KW-0696">RNA-directed RNA polymerase</keyword>
<evidence type="ECO:0000313" key="6">
    <source>
        <dbReference type="Proteomes" id="UP000677228"/>
    </source>
</evidence>
<dbReference type="Proteomes" id="UP000682733">
    <property type="component" value="Unassembled WGS sequence"/>
</dbReference>
<comment type="catalytic activity">
    <reaction evidence="1">
        <text>RNA(n) + a ribonucleoside 5'-triphosphate = RNA(n+1) + diphosphate</text>
        <dbReference type="Rhea" id="RHEA:21248"/>
        <dbReference type="Rhea" id="RHEA-COMP:14527"/>
        <dbReference type="Rhea" id="RHEA-COMP:17342"/>
        <dbReference type="ChEBI" id="CHEBI:33019"/>
        <dbReference type="ChEBI" id="CHEBI:61557"/>
        <dbReference type="ChEBI" id="CHEBI:140395"/>
        <dbReference type="EC" id="2.7.7.48"/>
    </reaction>
</comment>
<gene>
    <name evidence="4" type="ORF">OVA965_LOCUS36317</name>
    <name evidence="5" type="ORF">TMI583_LOCUS37325</name>
</gene>
<feature type="region of interest" description="Disordered" evidence="2">
    <location>
        <begin position="133"/>
        <end position="155"/>
    </location>
</feature>
<dbReference type="Proteomes" id="UP000677228">
    <property type="component" value="Unassembled WGS sequence"/>
</dbReference>
<protein>
    <recommendedName>
        <fullName evidence="1">RNA-dependent RNA polymerase</fullName>
        <ecNumber evidence="1">2.7.7.48</ecNumber>
    </recommendedName>
</protein>
<evidence type="ECO:0000259" key="3">
    <source>
        <dbReference type="Pfam" id="PF05183"/>
    </source>
</evidence>
<dbReference type="EMBL" id="CAJNOK010032726">
    <property type="protein sequence ID" value="CAF1486952.1"/>
    <property type="molecule type" value="Genomic_DNA"/>
</dbReference>
<feature type="non-terminal residue" evidence="4">
    <location>
        <position position="1"/>
    </location>
</feature>
<evidence type="ECO:0000313" key="4">
    <source>
        <dbReference type="EMBL" id="CAF1486952.1"/>
    </source>
</evidence>
<keyword evidence="1" id="KW-0694">RNA-binding</keyword>
<dbReference type="Pfam" id="PF05183">
    <property type="entry name" value="RdRP"/>
    <property type="match status" value="1"/>
</dbReference>
<keyword evidence="1" id="KW-0548">Nucleotidyltransferase</keyword>
<comment type="caution">
    <text evidence="4">The sequence shown here is derived from an EMBL/GenBank/DDBJ whole genome shotgun (WGS) entry which is preliminary data.</text>
</comment>
<proteinExistence type="inferred from homology"/>
<dbReference type="EC" id="2.7.7.48" evidence="1"/>
<dbReference type="InterPro" id="IPR057596">
    <property type="entry name" value="RDRP_core"/>
</dbReference>
<comment type="similarity">
    <text evidence="1">Belongs to the RdRP family.</text>
</comment>